<comment type="caution">
    <text evidence="1">The sequence shown here is derived from an EMBL/GenBank/DDBJ whole genome shotgun (WGS) entry which is preliminary data.</text>
</comment>
<feature type="non-terminal residue" evidence="1">
    <location>
        <position position="206"/>
    </location>
</feature>
<proteinExistence type="predicted"/>
<protein>
    <submittedName>
        <fullName evidence="1">Uncharacterized protein</fullName>
    </submittedName>
</protein>
<evidence type="ECO:0000313" key="1">
    <source>
        <dbReference type="EMBL" id="KKL46474.1"/>
    </source>
</evidence>
<organism evidence="1">
    <name type="scientific">marine sediment metagenome</name>
    <dbReference type="NCBI Taxonomy" id="412755"/>
    <lineage>
        <taxon>unclassified sequences</taxon>
        <taxon>metagenomes</taxon>
        <taxon>ecological metagenomes</taxon>
    </lineage>
</organism>
<sequence>MTEIFYQKKKENQLDNLVIDVKKIYEKYPISKKIFPSPNLVKFTENYFHKIYKSSFIPKKIRNYLWHIFRRLNLDLSWFREFNKYWSKILGARPFWDINDLFFLKNVYRLKFQYNILPESDDPYLHLEAWQRPEVIYQLLFLVCKEIFANSFNILNILKKKKKKINSILEFGCGTAPITTSLFEFHRLSKNIKIFISDIQTIAFHY</sequence>
<dbReference type="EMBL" id="LAZR01034018">
    <property type="protein sequence ID" value="KKL46474.1"/>
    <property type="molecule type" value="Genomic_DNA"/>
</dbReference>
<gene>
    <name evidence="1" type="ORF">LCGC14_2345210</name>
</gene>
<accession>A0A0F9CBM0</accession>
<reference evidence="1" key="1">
    <citation type="journal article" date="2015" name="Nature">
        <title>Complex archaea that bridge the gap between prokaryotes and eukaryotes.</title>
        <authorList>
            <person name="Spang A."/>
            <person name="Saw J.H."/>
            <person name="Jorgensen S.L."/>
            <person name="Zaremba-Niedzwiedzka K."/>
            <person name="Martijn J."/>
            <person name="Lind A.E."/>
            <person name="van Eijk R."/>
            <person name="Schleper C."/>
            <person name="Guy L."/>
            <person name="Ettema T.J."/>
        </authorList>
    </citation>
    <scope>NUCLEOTIDE SEQUENCE</scope>
</reference>
<dbReference type="AlphaFoldDB" id="A0A0F9CBM0"/>
<name>A0A0F9CBM0_9ZZZZ</name>